<dbReference type="RefSeq" id="WP_012245160.1">
    <property type="nucleotide sequence ID" value="NC_010168.1"/>
</dbReference>
<dbReference type="Proteomes" id="UP000002007">
    <property type="component" value="Chromosome"/>
</dbReference>
<dbReference type="CDD" id="cd11614">
    <property type="entry name" value="SAF_CpaB_FlgA_like"/>
    <property type="match status" value="1"/>
</dbReference>
<dbReference type="EMBL" id="CP000910">
    <property type="protein sequence ID" value="ABY23488.1"/>
    <property type="molecule type" value="Genomic_DNA"/>
</dbReference>
<dbReference type="Gene3D" id="3.90.1210.10">
    <property type="entry name" value="Antifreeze-like/N-acetylneuraminic acid synthase C-terminal domain"/>
    <property type="match status" value="1"/>
</dbReference>
<proteinExistence type="predicted"/>
<dbReference type="SMART" id="SM00858">
    <property type="entry name" value="SAF"/>
    <property type="match status" value="1"/>
</dbReference>
<evidence type="ECO:0000259" key="2">
    <source>
        <dbReference type="SMART" id="SM00858"/>
    </source>
</evidence>
<name>A9WMZ1_RENSM</name>
<sequence>MRSRSKAPQVKLLLRWIFRLVKRRRRLIAALLLCSAAAIAVNQLTPANQPVETALAASKDLPAGSTISASDMVLLKVPLAAIPQAALARPSQAIGQQLAGALRKGQILTDTSLLGQSLLTGTPAGSVAVPLRLSDAGTAKLVAPGQLVTVVLTNEDSTGRAENGTVLAASIPVLWSQTGAQTANGNSWLPGKEADGLVVVAASAEQSKTLAGASTRGKISLVLVSRS</sequence>
<accession>A9WMZ1</accession>
<keyword evidence="1" id="KW-0732">Signal</keyword>
<evidence type="ECO:0000313" key="3">
    <source>
        <dbReference type="EMBL" id="ABY23488.1"/>
    </source>
</evidence>
<dbReference type="InterPro" id="IPR013974">
    <property type="entry name" value="SAF"/>
</dbReference>
<organism evidence="3 4">
    <name type="scientific">Renibacterium salmoninarum (strain ATCC 33209 / DSM 20767 / JCM 11484 / NBRC 15589 / NCIMB 2235)</name>
    <dbReference type="NCBI Taxonomy" id="288705"/>
    <lineage>
        <taxon>Bacteria</taxon>
        <taxon>Bacillati</taxon>
        <taxon>Actinomycetota</taxon>
        <taxon>Actinomycetes</taxon>
        <taxon>Micrococcales</taxon>
        <taxon>Micrococcaceae</taxon>
        <taxon>Renibacterium</taxon>
    </lineage>
</organism>
<keyword evidence="4" id="KW-1185">Reference proteome</keyword>
<dbReference type="AlphaFoldDB" id="A9WMZ1"/>
<dbReference type="STRING" id="288705.RSal33209_1753"/>
<gene>
    <name evidence="3" type="ordered locus">RSal33209_1753</name>
</gene>
<reference evidence="4" key="1">
    <citation type="journal article" date="2008" name="J. Bacteriol.">
        <title>Genome sequence of the fish pathogen Renibacterium salmoninarum suggests reductive evolution away from an environmental Arthrobacter ancestor.</title>
        <authorList>
            <person name="Wiens G.D."/>
            <person name="Rockey D.D."/>
            <person name="Wu Z."/>
            <person name="Chang J."/>
            <person name="Levy R."/>
            <person name="Crane S."/>
            <person name="Chen D.S."/>
            <person name="Capri G.R."/>
            <person name="Burnett J.R."/>
            <person name="Sudheesh P.S."/>
            <person name="Schipma M.J."/>
            <person name="Burd H."/>
            <person name="Bhattacharyya A."/>
            <person name="Rhodes L.D."/>
            <person name="Kaul R."/>
            <person name="Strom M.S."/>
        </authorList>
    </citation>
    <scope>NUCLEOTIDE SEQUENCE [LARGE SCALE GENOMIC DNA]</scope>
    <source>
        <strain evidence="4">ATCC 33209 / DSM 20767 / JCM 11484 / NBRC 15589 / NCIMB 2235</strain>
    </source>
</reference>
<feature type="chain" id="PRO_5039536452" description="SAF domain-containing protein" evidence="1">
    <location>
        <begin position="41"/>
        <end position="227"/>
    </location>
</feature>
<evidence type="ECO:0000256" key="1">
    <source>
        <dbReference type="SAM" id="SignalP"/>
    </source>
</evidence>
<evidence type="ECO:0000313" key="4">
    <source>
        <dbReference type="Proteomes" id="UP000002007"/>
    </source>
</evidence>
<feature type="domain" description="SAF" evidence="2">
    <location>
        <begin position="52"/>
        <end position="114"/>
    </location>
</feature>
<dbReference type="Pfam" id="PF08666">
    <property type="entry name" value="SAF"/>
    <property type="match status" value="1"/>
</dbReference>
<dbReference type="KEGG" id="rsa:RSal33209_1753"/>
<feature type="signal peptide" evidence="1">
    <location>
        <begin position="1"/>
        <end position="40"/>
    </location>
</feature>
<dbReference type="eggNOG" id="COG3745">
    <property type="taxonomic scope" value="Bacteria"/>
</dbReference>
<dbReference type="InterPro" id="IPR031571">
    <property type="entry name" value="RcpC_dom"/>
</dbReference>
<dbReference type="Pfam" id="PF16976">
    <property type="entry name" value="RcpC"/>
    <property type="match status" value="1"/>
</dbReference>
<protein>
    <recommendedName>
        <fullName evidence="2">SAF domain-containing protein</fullName>
    </recommendedName>
</protein>
<dbReference type="HOGENOM" id="CLU_088190_0_0_11"/>